<comment type="catalytic activity">
    <reaction evidence="8">
        <text>Fe(2+)(in) = Fe(2+)(out)</text>
        <dbReference type="Rhea" id="RHEA:28486"/>
        <dbReference type="ChEBI" id="CHEBI:29033"/>
    </reaction>
</comment>
<feature type="binding site" evidence="10">
    <location>
        <position position="51"/>
    </location>
    <ligand>
        <name>Fe cation</name>
        <dbReference type="ChEBI" id="CHEBI:24875"/>
        <label>2</label>
    </ligand>
</feature>
<proteinExistence type="inferred from homology"/>
<dbReference type="EC" id="1.16.3.1" evidence="9"/>
<feature type="binding site" evidence="10">
    <location>
        <position position="128"/>
    </location>
    <ligand>
        <name>Fe cation</name>
        <dbReference type="ChEBI" id="CHEBI:24875"/>
        <label>2</label>
    </ligand>
</feature>
<feature type="binding site" evidence="10">
    <location>
        <position position="51"/>
    </location>
    <ligand>
        <name>Fe cation</name>
        <dbReference type="ChEBI" id="CHEBI:24875"/>
        <label>1</label>
    </ligand>
</feature>
<feature type="binding site" evidence="10">
    <location>
        <position position="54"/>
    </location>
    <ligand>
        <name>Fe cation</name>
        <dbReference type="ChEBI" id="CHEBI:24875"/>
        <label>1</label>
    </ligand>
</feature>
<dbReference type="PANTHER" id="PTHR30295:SF9">
    <property type="entry name" value="BACTERIOFERRITIN"/>
    <property type="match status" value="1"/>
</dbReference>
<dbReference type="GO" id="GO:0006826">
    <property type="term" value="P:iron ion transport"/>
    <property type="evidence" value="ECO:0007669"/>
    <property type="project" value="UniProtKB-KW"/>
</dbReference>
<protein>
    <recommendedName>
        <fullName evidence="9">Bacterioferritin</fullName>
        <ecNumber evidence="9">1.16.3.1</ecNumber>
    </recommendedName>
</protein>
<keyword evidence="7" id="KW-0406">Ion transport</keyword>
<dbReference type="GO" id="GO:0004322">
    <property type="term" value="F:ferroxidase activity"/>
    <property type="evidence" value="ECO:0007669"/>
    <property type="project" value="UniProtKB-EC"/>
</dbReference>
<feature type="binding site" evidence="10">
    <location>
        <position position="50"/>
    </location>
    <ligand>
        <name>Fe cation</name>
        <dbReference type="ChEBI" id="CHEBI:24875"/>
        <label>3</label>
    </ligand>
</feature>
<dbReference type="InterPro" id="IPR002024">
    <property type="entry name" value="Bacterioferritin"/>
</dbReference>
<organism evidence="12 13">
    <name type="scientific">Umboniibacter marinipuniceus</name>
    <dbReference type="NCBI Taxonomy" id="569599"/>
    <lineage>
        <taxon>Bacteria</taxon>
        <taxon>Pseudomonadati</taxon>
        <taxon>Pseudomonadota</taxon>
        <taxon>Gammaproteobacteria</taxon>
        <taxon>Cellvibrionales</taxon>
        <taxon>Cellvibrionaceae</taxon>
        <taxon>Umboniibacter</taxon>
    </lineage>
</organism>
<feature type="binding site" evidence="10">
    <location>
        <position position="94"/>
    </location>
    <ligand>
        <name>Fe cation</name>
        <dbReference type="ChEBI" id="CHEBI:24875"/>
        <label>2</label>
    </ligand>
</feature>
<dbReference type="InterPro" id="IPR009040">
    <property type="entry name" value="Ferritin-like_diiron"/>
</dbReference>
<evidence type="ECO:0000256" key="4">
    <source>
        <dbReference type="ARBA" id="ARBA00022496"/>
    </source>
</evidence>
<comment type="function">
    <text evidence="9">Iron-storage protein, whose ferroxidase center binds Fe(2+), oxidizes it using dioxygen to Fe(3+), and participates in the subsequent Fe(3+) oxide mineral core formation within the central cavity of the BFR protein shell.</text>
</comment>
<accession>A0A3M0A917</accession>
<feature type="binding site" evidence="10">
    <location>
        <position position="131"/>
    </location>
    <ligand>
        <name>Fe cation</name>
        <dbReference type="ChEBI" id="CHEBI:24875"/>
        <label>2</label>
    </ligand>
</feature>
<name>A0A3M0A917_9GAMM</name>
<keyword evidence="5" id="KW-0560">Oxidoreductase</keyword>
<keyword evidence="4" id="KW-0410">Iron transport</keyword>
<comment type="similarity">
    <text evidence="1 9">Belongs to the bacterioferritin family.</text>
</comment>
<sequence>MKANTQVVEHLQLLLNNELMARDQYLAHASILKDWGLDAIAERMFHESEEEGEHAQALIDRMLFLEVTPNMNSASPTRVGSTIVEMFEFDLVVEREVAALLKQAISVCETSADYVTREILVKLLDDTEMDHMYWLEQQLRLIKMVGLANFIQSQMTAKPAAE</sequence>
<evidence type="ECO:0000256" key="3">
    <source>
        <dbReference type="ARBA" id="ARBA00022448"/>
    </source>
</evidence>
<evidence type="ECO:0000256" key="1">
    <source>
        <dbReference type="ARBA" id="ARBA00008093"/>
    </source>
</evidence>
<dbReference type="PIRSF" id="PIRSF002560">
    <property type="entry name" value="Bacterioferritin"/>
    <property type="match status" value="1"/>
</dbReference>
<dbReference type="PRINTS" id="PR00601">
    <property type="entry name" value="BACFERRITIN"/>
</dbReference>
<dbReference type="NCBIfam" id="TIGR00754">
    <property type="entry name" value="bfr"/>
    <property type="match status" value="1"/>
</dbReference>
<evidence type="ECO:0000256" key="8">
    <source>
        <dbReference type="ARBA" id="ARBA00036243"/>
    </source>
</evidence>
<keyword evidence="13" id="KW-1185">Reference proteome</keyword>
<feature type="binding site" evidence="10">
    <location>
        <position position="128"/>
    </location>
    <ligand>
        <name>Fe cation</name>
        <dbReference type="ChEBI" id="CHEBI:24875"/>
        <label>1</label>
    </ligand>
</feature>
<evidence type="ECO:0000256" key="6">
    <source>
        <dbReference type="ARBA" id="ARBA00023004"/>
    </source>
</evidence>
<dbReference type="GO" id="GO:0005829">
    <property type="term" value="C:cytosol"/>
    <property type="evidence" value="ECO:0007669"/>
    <property type="project" value="TreeGrafter"/>
</dbReference>
<keyword evidence="6 9" id="KW-0408">Iron</keyword>
<comment type="catalytic activity">
    <reaction evidence="9">
        <text>4 Fe(2+) + O2 + 4 H(+) = 4 Fe(3+) + 2 H2O</text>
        <dbReference type="Rhea" id="RHEA:11148"/>
        <dbReference type="ChEBI" id="CHEBI:15377"/>
        <dbReference type="ChEBI" id="CHEBI:15378"/>
        <dbReference type="ChEBI" id="CHEBI:15379"/>
        <dbReference type="ChEBI" id="CHEBI:29033"/>
        <dbReference type="ChEBI" id="CHEBI:29034"/>
        <dbReference type="EC" id="1.16.3.1"/>
    </reaction>
</comment>
<reference evidence="12 13" key="1">
    <citation type="submission" date="2018-10" db="EMBL/GenBank/DDBJ databases">
        <title>Genomic Encyclopedia of Type Strains, Phase IV (KMG-IV): sequencing the most valuable type-strain genomes for metagenomic binning, comparative biology and taxonomic classification.</title>
        <authorList>
            <person name="Goeker M."/>
        </authorList>
    </citation>
    <scope>NUCLEOTIDE SEQUENCE [LARGE SCALE GENOMIC DNA]</scope>
    <source>
        <strain evidence="12 13">DSM 25080</strain>
    </source>
</reference>
<dbReference type="OrthoDB" id="9800505at2"/>
<evidence type="ECO:0000256" key="2">
    <source>
        <dbReference type="ARBA" id="ARBA00022434"/>
    </source>
</evidence>
<evidence type="ECO:0000256" key="7">
    <source>
        <dbReference type="ARBA" id="ARBA00023065"/>
    </source>
</evidence>
<evidence type="ECO:0000313" key="12">
    <source>
        <dbReference type="EMBL" id="RMA79999.1"/>
    </source>
</evidence>
<dbReference type="PANTHER" id="PTHR30295">
    <property type="entry name" value="BACTERIOFERRITIN"/>
    <property type="match status" value="1"/>
</dbReference>
<dbReference type="Pfam" id="PF00210">
    <property type="entry name" value="Ferritin"/>
    <property type="match status" value="1"/>
</dbReference>
<evidence type="ECO:0000313" key="13">
    <source>
        <dbReference type="Proteomes" id="UP000267187"/>
    </source>
</evidence>
<dbReference type="Gene3D" id="1.20.1260.10">
    <property type="match status" value="1"/>
</dbReference>
<dbReference type="GO" id="GO:0020037">
    <property type="term" value="F:heme binding"/>
    <property type="evidence" value="ECO:0007669"/>
    <property type="project" value="TreeGrafter"/>
</dbReference>
<feature type="domain" description="Ferritin-like diiron" evidence="11">
    <location>
        <begin position="1"/>
        <end position="146"/>
    </location>
</feature>
<feature type="binding site" evidence="10">
    <location>
        <position position="46"/>
    </location>
    <ligand>
        <name>Fe cation</name>
        <dbReference type="ChEBI" id="CHEBI:24875"/>
        <label>3</label>
    </ligand>
</feature>
<comment type="caution">
    <text evidence="12">The sequence shown here is derived from an EMBL/GenBank/DDBJ whole genome shotgun (WGS) entry which is preliminary data.</text>
</comment>
<dbReference type="SUPFAM" id="SSF47240">
    <property type="entry name" value="Ferritin-like"/>
    <property type="match status" value="1"/>
</dbReference>
<evidence type="ECO:0000259" key="11">
    <source>
        <dbReference type="PROSITE" id="PS50905"/>
    </source>
</evidence>
<dbReference type="CDD" id="cd00907">
    <property type="entry name" value="Bacterioferritin"/>
    <property type="match status" value="1"/>
</dbReference>
<keyword evidence="9 10" id="KW-0479">Metal-binding</keyword>
<dbReference type="PROSITE" id="PS50905">
    <property type="entry name" value="FERRITIN_LIKE"/>
    <property type="match status" value="1"/>
</dbReference>
<dbReference type="GO" id="GO:0008199">
    <property type="term" value="F:ferric iron binding"/>
    <property type="evidence" value="ECO:0007669"/>
    <property type="project" value="InterPro"/>
</dbReference>
<dbReference type="AlphaFoldDB" id="A0A3M0A917"/>
<dbReference type="Proteomes" id="UP000267187">
    <property type="component" value="Unassembled WGS sequence"/>
</dbReference>
<keyword evidence="2 9" id="KW-0409">Iron storage</keyword>
<evidence type="ECO:0000256" key="5">
    <source>
        <dbReference type="ARBA" id="ARBA00023002"/>
    </source>
</evidence>
<keyword evidence="3" id="KW-0813">Transport</keyword>
<evidence type="ECO:0000256" key="9">
    <source>
        <dbReference type="PIRNR" id="PIRNR002560"/>
    </source>
</evidence>
<dbReference type="InterPro" id="IPR012347">
    <property type="entry name" value="Ferritin-like"/>
</dbReference>
<dbReference type="RefSeq" id="WP_121876690.1">
    <property type="nucleotide sequence ID" value="NZ_REFJ01000003.1"/>
</dbReference>
<evidence type="ECO:0000256" key="10">
    <source>
        <dbReference type="PIRSR" id="PIRSR002560-1"/>
    </source>
</evidence>
<dbReference type="InterPro" id="IPR009078">
    <property type="entry name" value="Ferritin-like_SF"/>
</dbReference>
<dbReference type="EMBL" id="REFJ01000003">
    <property type="protein sequence ID" value="RMA79999.1"/>
    <property type="molecule type" value="Genomic_DNA"/>
</dbReference>
<dbReference type="GO" id="GO:0006879">
    <property type="term" value="P:intracellular iron ion homeostasis"/>
    <property type="evidence" value="ECO:0007669"/>
    <property type="project" value="UniProtKB-KW"/>
</dbReference>
<dbReference type="InterPro" id="IPR008331">
    <property type="entry name" value="Ferritin_DPS_dom"/>
</dbReference>
<feature type="binding site" evidence="10">
    <location>
        <position position="18"/>
    </location>
    <ligand>
        <name>Fe cation</name>
        <dbReference type="ChEBI" id="CHEBI:24875"/>
        <label>1</label>
    </ligand>
</feature>
<gene>
    <name evidence="12" type="ORF">DFR27_1355</name>
</gene>